<keyword evidence="1" id="KW-0802">TPR repeat</keyword>
<dbReference type="Proteomes" id="UP000241890">
    <property type="component" value="Unassembled WGS sequence"/>
</dbReference>
<dbReference type="InterPro" id="IPR038375">
    <property type="entry name" value="NDUFAF7_sf"/>
</dbReference>
<feature type="compositionally biased region" description="Low complexity" evidence="2">
    <location>
        <begin position="297"/>
        <end position="307"/>
    </location>
</feature>
<dbReference type="InterPro" id="IPR011990">
    <property type="entry name" value="TPR-like_helical_dom_sf"/>
</dbReference>
<reference evidence="3 4" key="1">
    <citation type="submission" date="2017-12" db="EMBL/GenBank/DDBJ databases">
        <title>Sequencing, de novo assembly and annotation of complete genome of a new Thraustochytrid species, strain FCC1311.</title>
        <authorList>
            <person name="Sedici K."/>
            <person name="Godart F."/>
            <person name="Aiese Cigliano R."/>
            <person name="Sanseverino W."/>
            <person name="Barakat M."/>
            <person name="Ortet P."/>
            <person name="Marechal E."/>
            <person name="Cagnac O."/>
            <person name="Amato A."/>
        </authorList>
    </citation>
    <scope>NUCLEOTIDE SEQUENCE [LARGE SCALE GENOMIC DNA]</scope>
</reference>
<dbReference type="SUPFAM" id="SSF48452">
    <property type="entry name" value="TPR-like"/>
    <property type="match status" value="1"/>
</dbReference>
<dbReference type="EMBL" id="BEYU01000049">
    <property type="protein sequence ID" value="GBG28841.1"/>
    <property type="molecule type" value="Genomic_DNA"/>
</dbReference>
<dbReference type="PROSITE" id="PS50005">
    <property type="entry name" value="TPR"/>
    <property type="match status" value="1"/>
</dbReference>
<proteinExistence type="predicted"/>
<dbReference type="InterPro" id="IPR019734">
    <property type="entry name" value="TPR_rpt"/>
</dbReference>
<protein>
    <submittedName>
        <fullName evidence="3">Hsp70-Hsp90 organizing protein 1</fullName>
    </submittedName>
</protein>
<dbReference type="InParanoid" id="A0A2R5GKN6"/>
<organism evidence="3 4">
    <name type="scientific">Hondaea fermentalgiana</name>
    <dbReference type="NCBI Taxonomy" id="2315210"/>
    <lineage>
        <taxon>Eukaryota</taxon>
        <taxon>Sar</taxon>
        <taxon>Stramenopiles</taxon>
        <taxon>Bigyra</taxon>
        <taxon>Labyrinthulomycetes</taxon>
        <taxon>Thraustochytrida</taxon>
        <taxon>Thraustochytriidae</taxon>
        <taxon>Hondaea</taxon>
    </lineage>
</organism>
<dbReference type="Gene3D" id="3.40.50.12710">
    <property type="match status" value="1"/>
</dbReference>
<gene>
    <name evidence="3" type="ORF">FCC1311_050622</name>
</gene>
<keyword evidence="4" id="KW-1185">Reference proteome</keyword>
<evidence type="ECO:0000256" key="1">
    <source>
        <dbReference type="PROSITE-ProRule" id="PRU00339"/>
    </source>
</evidence>
<feature type="region of interest" description="Disordered" evidence="2">
    <location>
        <begin position="286"/>
        <end position="317"/>
    </location>
</feature>
<feature type="repeat" description="TPR" evidence="1">
    <location>
        <begin position="588"/>
        <end position="621"/>
    </location>
</feature>
<comment type="caution">
    <text evidence="3">The sequence shown here is derived from an EMBL/GenBank/DDBJ whole genome shotgun (WGS) entry which is preliminary data.</text>
</comment>
<name>A0A2R5GKN6_9STRA</name>
<dbReference type="AlphaFoldDB" id="A0A2R5GKN6"/>
<evidence type="ECO:0000313" key="3">
    <source>
        <dbReference type="EMBL" id="GBG28841.1"/>
    </source>
</evidence>
<evidence type="ECO:0000256" key="2">
    <source>
        <dbReference type="SAM" id="MobiDB-lite"/>
    </source>
</evidence>
<sequence>MMKKSSVDKEGIEEDRIEVQLMEEHKEETSSDCDSIVEGLIGCTTTTTTTSCTRKNNEHVLEQGARFSESVLWDMMRRFYADQGVDAWSLGIVPHFITCNAFIARSYAKILQSYLSDLHAKGAVDPSEPVYIVELGVGSGKFSFLLLKALVERMEAMYGDDPPVRFKYVLTDFCETPFAFWRKHPALQRYLNAGLLDFAKFDACQDDAIRLEMCGSVVRNMANPPIVVANYLFDTLPADAYRVKDGVLSHGLLTVKTATVERDRTDPAILNRFSPHWEWDPVSLAGRSERSKDQQDEQAQQQQEQRQNNPESTPDETDSICHEILAWYAAHFGKTDASFLLPTQSLRCLDRLRSLSRTGRLMVLSGDKGQSTTISLRQNGLCDPHIAVHGSFSLMVNYHAIGLWFQAHGGFALHCPLEDASLKVSAFVIETPSPVDSPLDTTSWNCFGEAAPALTRPFAGLRLAFAETVGDFGPDHFFQLQQRELADCAASQDESLVRAVVALLQLSDWDADLVFKYREVLLNNLGVCNVRLLNDLRRGMERAWENYFFLEREKDFAFELGRFYYGLQEYQRALVFYSKSSDLVGKHHVTEHNIGLCHASLGNRQAALDRFDSCLRLNPTYVKASEQRAKLLPRSPCLTPTRRDLIEKERIAKSPQNSRHVRISFDPEVIERAKTPQASTPLSRCSTVRDISRGEELL</sequence>
<dbReference type="Gene3D" id="1.25.40.10">
    <property type="entry name" value="Tetratricopeptide repeat domain"/>
    <property type="match status" value="1"/>
</dbReference>
<dbReference type="SMART" id="SM00028">
    <property type="entry name" value="TPR"/>
    <property type="match status" value="2"/>
</dbReference>
<evidence type="ECO:0000313" key="4">
    <source>
        <dbReference type="Proteomes" id="UP000241890"/>
    </source>
</evidence>
<dbReference type="OrthoDB" id="64915at2759"/>
<accession>A0A2R5GKN6</accession>